<evidence type="ECO:0000313" key="6">
    <source>
        <dbReference type="Proteomes" id="UP000245697"/>
    </source>
</evidence>
<dbReference type="CDD" id="cd03768">
    <property type="entry name" value="SR_ResInv"/>
    <property type="match status" value="1"/>
</dbReference>
<keyword evidence="1" id="KW-0238">DNA-binding</keyword>
<dbReference type="GO" id="GO:0003677">
    <property type="term" value="F:DNA binding"/>
    <property type="evidence" value="ECO:0007669"/>
    <property type="project" value="UniProtKB-KW"/>
</dbReference>
<dbReference type="Gene3D" id="3.40.50.1390">
    <property type="entry name" value="Resolvase, N-terminal catalytic domain"/>
    <property type="match status" value="1"/>
</dbReference>
<dbReference type="AlphaFoldDB" id="A0A316EEJ6"/>
<evidence type="ECO:0000256" key="1">
    <source>
        <dbReference type="ARBA" id="ARBA00023125"/>
    </source>
</evidence>
<dbReference type="RefSeq" id="WP_239170744.1">
    <property type="nucleotide sequence ID" value="NZ_BONA01000117.1"/>
</dbReference>
<accession>A0A316EEJ6</accession>
<dbReference type="PANTHER" id="PTHR30461:SF2">
    <property type="entry name" value="SERINE RECOMBINASE PINE-RELATED"/>
    <property type="match status" value="1"/>
</dbReference>
<dbReference type="InterPro" id="IPR050639">
    <property type="entry name" value="SSR_resolvase"/>
</dbReference>
<evidence type="ECO:0000256" key="3">
    <source>
        <dbReference type="SAM" id="MobiDB-lite"/>
    </source>
</evidence>
<feature type="domain" description="Resolvase/invertase-type recombinase catalytic" evidence="4">
    <location>
        <begin position="2"/>
        <end position="150"/>
    </location>
</feature>
<reference evidence="5 6" key="1">
    <citation type="submission" date="2018-05" db="EMBL/GenBank/DDBJ databases">
        <title>Genomic Encyclopedia of Archaeal and Bacterial Type Strains, Phase II (KMG-II): from individual species to whole genera.</title>
        <authorList>
            <person name="Goeker M."/>
        </authorList>
    </citation>
    <scope>NUCLEOTIDE SEQUENCE [LARGE SCALE GENOMIC DNA]</scope>
    <source>
        <strain evidence="5 6">DSM 45184</strain>
    </source>
</reference>
<keyword evidence="2" id="KW-0233">DNA recombination</keyword>
<dbReference type="InterPro" id="IPR036162">
    <property type="entry name" value="Resolvase-like_N_sf"/>
</dbReference>
<evidence type="ECO:0000259" key="4">
    <source>
        <dbReference type="PROSITE" id="PS51736"/>
    </source>
</evidence>
<dbReference type="SMART" id="SM00857">
    <property type="entry name" value="Resolvase"/>
    <property type="match status" value="1"/>
</dbReference>
<evidence type="ECO:0000256" key="2">
    <source>
        <dbReference type="ARBA" id="ARBA00023172"/>
    </source>
</evidence>
<dbReference type="EMBL" id="QGGR01000051">
    <property type="protein sequence ID" value="PWK28059.1"/>
    <property type="molecule type" value="Genomic_DNA"/>
</dbReference>
<sequence length="330" mass="35766">MADLVYTRVSTDEQSTQRQTYLLGQAGLIDGADGVRLFSDPATSSKIPALERAGFKKLAGYARPGDRLTVSELYRLCRDLTDILALRTWCQQHQVQLRVLGGALSNFTDLAATDATTTMLVNIVVSVGQFQRDLQNEQTRDGLHAGWAKGNVSGRRPRHTQLGVTDQIRRSYRDDGMSIAALAREHGVSRVAIRTALADLLPNQPEQPTPAAAAAQAIRVEIAGKVASHLTSRTDLGETEQHALHRGRTVRRGQGFSLHVTALPQVHQALLAAAGALDADAAAPADRKAYRIYADRLRLAVQLAALPPDSRPGPPDLSKYDTLLRQPAVP</sequence>
<name>A0A316EEJ6_9ACTN</name>
<dbReference type="InterPro" id="IPR006119">
    <property type="entry name" value="Resolv_N"/>
</dbReference>
<dbReference type="Pfam" id="PF00239">
    <property type="entry name" value="Resolvase"/>
    <property type="match status" value="1"/>
</dbReference>
<keyword evidence="6" id="KW-1185">Reference proteome</keyword>
<dbReference type="Proteomes" id="UP000245697">
    <property type="component" value="Unassembled WGS sequence"/>
</dbReference>
<evidence type="ECO:0000313" key="5">
    <source>
        <dbReference type="EMBL" id="PWK28059.1"/>
    </source>
</evidence>
<protein>
    <submittedName>
        <fullName evidence="5">Putative DNA-invertase from lambdoid prophage Rac</fullName>
    </submittedName>
</protein>
<organism evidence="5 6">
    <name type="scientific">Actinoplanes xinjiangensis</name>
    <dbReference type="NCBI Taxonomy" id="512350"/>
    <lineage>
        <taxon>Bacteria</taxon>
        <taxon>Bacillati</taxon>
        <taxon>Actinomycetota</taxon>
        <taxon>Actinomycetes</taxon>
        <taxon>Micromonosporales</taxon>
        <taxon>Micromonosporaceae</taxon>
        <taxon>Actinoplanes</taxon>
    </lineage>
</organism>
<gene>
    <name evidence="5" type="ORF">BC793_15133</name>
</gene>
<dbReference type="PANTHER" id="PTHR30461">
    <property type="entry name" value="DNA-INVERTASE FROM LAMBDOID PROPHAGE"/>
    <property type="match status" value="1"/>
</dbReference>
<dbReference type="PROSITE" id="PS51736">
    <property type="entry name" value="RECOMBINASES_3"/>
    <property type="match status" value="1"/>
</dbReference>
<feature type="region of interest" description="Disordered" evidence="3">
    <location>
        <begin position="307"/>
        <end position="330"/>
    </location>
</feature>
<comment type="caution">
    <text evidence="5">The sequence shown here is derived from an EMBL/GenBank/DDBJ whole genome shotgun (WGS) entry which is preliminary data.</text>
</comment>
<proteinExistence type="predicted"/>
<dbReference type="GO" id="GO:0000150">
    <property type="term" value="F:DNA strand exchange activity"/>
    <property type="evidence" value="ECO:0007669"/>
    <property type="project" value="InterPro"/>
</dbReference>
<dbReference type="SUPFAM" id="SSF53041">
    <property type="entry name" value="Resolvase-like"/>
    <property type="match status" value="1"/>
</dbReference>